<dbReference type="AlphaFoldDB" id="A0A5J5B4R4"/>
<dbReference type="PANTHER" id="PTHR42909">
    <property type="entry name" value="ZGC:136858"/>
    <property type="match status" value="1"/>
</dbReference>
<keyword evidence="3" id="KW-0418">Kinase</keyword>
<evidence type="ECO:0000313" key="5">
    <source>
        <dbReference type="EMBL" id="KAA8536131.1"/>
    </source>
</evidence>
<evidence type="ECO:0000256" key="1">
    <source>
        <dbReference type="ARBA" id="ARBA00022679"/>
    </source>
</evidence>
<dbReference type="SUPFAM" id="SSF53613">
    <property type="entry name" value="Ribokinase-like"/>
    <property type="match status" value="1"/>
</dbReference>
<dbReference type="PROSITE" id="PS00583">
    <property type="entry name" value="PFKB_KINASES_1"/>
    <property type="match status" value="1"/>
</dbReference>
<evidence type="ECO:0000256" key="2">
    <source>
        <dbReference type="ARBA" id="ARBA00022723"/>
    </source>
</evidence>
<feature type="domain" description="Carbohydrate kinase PfkB" evidence="4">
    <location>
        <begin position="360"/>
        <end position="409"/>
    </location>
</feature>
<keyword evidence="6" id="KW-1185">Reference proteome</keyword>
<dbReference type="GO" id="GO:0005737">
    <property type="term" value="C:cytoplasm"/>
    <property type="evidence" value="ECO:0007669"/>
    <property type="project" value="TreeGrafter"/>
</dbReference>
<dbReference type="CDD" id="cd01941">
    <property type="entry name" value="YeiC_kinase_like"/>
    <property type="match status" value="1"/>
</dbReference>
<protein>
    <recommendedName>
        <fullName evidence="4">Carbohydrate kinase PfkB domain-containing protein</fullName>
    </recommendedName>
</protein>
<gene>
    <name evidence="5" type="ORF">F0562_028609</name>
</gene>
<dbReference type="Pfam" id="PF00294">
    <property type="entry name" value="PfkB"/>
    <property type="match status" value="2"/>
</dbReference>
<evidence type="ECO:0000256" key="3">
    <source>
        <dbReference type="ARBA" id="ARBA00022777"/>
    </source>
</evidence>
<dbReference type="GO" id="GO:0046872">
    <property type="term" value="F:metal ion binding"/>
    <property type="evidence" value="ECO:0007669"/>
    <property type="project" value="UniProtKB-KW"/>
</dbReference>
<dbReference type="GO" id="GO:0004730">
    <property type="term" value="F:pseudouridylate synthase activity"/>
    <property type="evidence" value="ECO:0007669"/>
    <property type="project" value="TreeGrafter"/>
</dbReference>
<keyword evidence="2" id="KW-0479">Metal-binding</keyword>
<accession>A0A5J5B4R4</accession>
<feature type="domain" description="Carbohydrate kinase PfkB" evidence="4">
    <location>
        <begin position="62"/>
        <end position="317"/>
    </location>
</feature>
<dbReference type="InterPro" id="IPR002173">
    <property type="entry name" value="Carboh/pur_kinase_PfkB_CS"/>
</dbReference>
<evidence type="ECO:0000313" key="6">
    <source>
        <dbReference type="Proteomes" id="UP000325577"/>
    </source>
</evidence>
<dbReference type="InterPro" id="IPR029056">
    <property type="entry name" value="Ribokinase-like"/>
</dbReference>
<evidence type="ECO:0000259" key="4">
    <source>
        <dbReference type="Pfam" id="PF00294"/>
    </source>
</evidence>
<dbReference type="PANTHER" id="PTHR42909:SF1">
    <property type="entry name" value="CARBOHYDRATE KINASE PFKB DOMAIN-CONTAINING PROTEIN"/>
    <property type="match status" value="1"/>
</dbReference>
<dbReference type="OrthoDB" id="198885at2759"/>
<reference evidence="5 6" key="1">
    <citation type="submission" date="2019-09" db="EMBL/GenBank/DDBJ databases">
        <title>A chromosome-level genome assembly of the Chinese tupelo Nyssa sinensis.</title>
        <authorList>
            <person name="Yang X."/>
            <person name="Kang M."/>
            <person name="Yang Y."/>
            <person name="Xiong H."/>
            <person name="Wang M."/>
            <person name="Zhang Z."/>
            <person name="Wang Z."/>
            <person name="Wu H."/>
            <person name="Ma T."/>
            <person name="Liu J."/>
            <person name="Xi Z."/>
        </authorList>
    </citation>
    <scope>NUCLEOTIDE SEQUENCE [LARGE SCALE GENOMIC DNA]</scope>
    <source>
        <strain evidence="5">J267</strain>
        <tissue evidence="5">Leaf</tissue>
    </source>
</reference>
<dbReference type="InterPro" id="IPR011611">
    <property type="entry name" value="PfkB_dom"/>
</dbReference>
<keyword evidence="1" id="KW-0808">Transferase</keyword>
<sequence length="443" mass="47692">MKASPLTYQRLYTRRVTIEGAAKMKVTVCSRHQSKPHELSQALQTMLMRVEQMKDVESEPVIIGGMVLDIHATPSIPANPRTTTPGKVHYMLGGVARNVAECMSKLGAKPYMISVVGLDMPGNLLLEHWKSAGLSIEGIQRHQDIETAVVCNIFDVNGELAAAVASVQTIENFLTPEWIQQFRCNISSAPLLMVDANLSSPALEASCQVAAEYDIPVWFEPVSVAKSQRVVSVVKHISFASPNEDELIAMANAVSCGEVFSPIQRDNGKMNCSAELLFQMLKPAIWALLEKGIKVVVVTLGSDGVFLCSKGGPGFMNNGLKRNKPHGFGRQLNEFLTSSCPPNRFFSASKFEGSSNLLAVHFPALSASVVRLTGAGDCLVGGTLASLCAGLDLMQSLAFGIAAAKAAVEVDTNVPPEYDLAKIADDARTVYFAAKVLFCQSML</sequence>
<proteinExistence type="predicted"/>
<dbReference type="GO" id="GO:0016301">
    <property type="term" value="F:kinase activity"/>
    <property type="evidence" value="ECO:0007669"/>
    <property type="project" value="UniProtKB-KW"/>
</dbReference>
<organism evidence="5 6">
    <name type="scientific">Nyssa sinensis</name>
    <dbReference type="NCBI Taxonomy" id="561372"/>
    <lineage>
        <taxon>Eukaryota</taxon>
        <taxon>Viridiplantae</taxon>
        <taxon>Streptophyta</taxon>
        <taxon>Embryophyta</taxon>
        <taxon>Tracheophyta</taxon>
        <taxon>Spermatophyta</taxon>
        <taxon>Magnoliopsida</taxon>
        <taxon>eudicotyledons</taxon>
        <taxon>Gunneridae</taxon>
        <taxon>Pentapetalae</taxon>
        <taxon>asterids</taxon>
        <taxon>Cornales</taxon>
        <taxon>Nyssaceae</taxon>
        <taxon>Nyssa</taxon>
    </lineage>
</organism>
<name>A0A5J5B4R4_9ASTE</name>
<dbReference type="Proteomes" id="UP000325577">
    <property type="component" value="Linkage Group LG16"/>
</dbReference>
<dbReference type="Gene3D" id="3.40.1190.20">
    <property type="match status" value="1"/>
</dbReference>
<dbReference type="EMBL" id="CM018039">
    <property type="protein sequence ID" value="KAA8536131.1"/>
    <property type="molecule type" value="Genomic_DNA"/>
</dbReference>
<dbReference type="GO" id="GO:0016798">
    <property type="term" value="F:hydrolase activity, acting on glycosyl bonds"/>
    <property type="evidence" value="ECO:0007669"/>
    <property type="project" value="TreeGrafter"/>
</dbReference>